<evidence type="ECO:0000256" key="5">
    <source>
        <dbReference type="SAM" id="MobiDB-lite"/>
    </source>
</evidence>
<dbReference type="NCBIfam" id="TIGR01167">
    <property type="entry name" value="LPXTG_anchor"/>
    <property type="match status" value="1"/>
</dbReference>
<dbReference type="InterPro" id="IPR004843">
    <property type="entry name" value="Calcineurin-like_PHP"/>
</dbReference>
<dbReference type="InterPro" id="IPR029052">
    <property type="entry name" value="Metallo-depent_PP-like"/>
</dbReference>
<feature type="signal peptide" evidence="7">
    <location>
        <begin position="1"/>
        <end position="24"/>
    </location>
</feature>
<reference evidence="9 10" key="1">
    <citation type="journal article" date="2019" name="Int. J. Syst. Evol. Microbiol.">
        <title>The Global Catalogue of Microorganisms (GCM) 10K type strain sequencing project: providing services to taxonomists for standard genome sequencing and annotation.</title>
        <authorList>
            <consortium name="The Broad Institute Genomics Platform"/>
            <consortium name="The Broad Institute Genome Sequencing Center for Infectious Disease"/>
            <person name="Wu L."/>
            <person name="Ma J."/>
        </authorList>
    </citation>
    <scope>NUCLEOTIDE SEQUENCE [LARGE SCALE GENOMIC DNA]</scope>
    <source>
        <strain evidence="9 10">JCM 14736</strain>
    </source>
</reference>
<dbReference type="InterPro" id="IPR051918">
    <property type="entry name" value="STPP_CPPED1"/>
</dbReference>
<evidence type="ECO:0000313" key="10">
    <source>
        <dbReference type="Proteomes" id="UP001500851"/>
    </source>
</evidence>
<dbReference type="Pfam" id="PF13290">
    <property type="entry name" value="CHB_HEX_C_1"/>
    <property type="match status" value="1"/>
</dbReference>
<dbReference type="Proteomes" id="UP001500851">
    <property type="component" value="Unassembled WGS sequence"/>
</dbReference>
<organism evidence="9 10">
    <name type="scientific">Leucobacter iarius</name>
    <dbReference type="NCBI Taxonomy" id="333963"/>
    <lineage>
        <taxon>Bacteria</taxon>
        <taxon>Bacillati</taxon>
        <taxon>Actinomycetota</taxon>
        <taxon>Actinomycetes</taxon>
        <taxon>Micrococcales</taxon>
        <taxon>Microbacteriaceae</taxon>
        <taxon>Leucobacter</taxon>
    </lineage>
</organism>
<keyword evidence="2" id="KW-0964">Secreted</keyword>
<gene>
    <name evidence="9" type="ORF">GCM10009768_00330</name>
</gene>
<evidence type="ECO:0000256" key="6">
    <source>
        <dbReference type="SAM" id="Phobius"/>
    </source>
</evidence>
<dbReference type="RefSeq" id="WP_344027708.1">
    <property type="nucleotide sequence ID" value="NZ_BAAAOB010000001.1"/>
</dbReference>
<dbReference type="Pfam" id="PF00149">
    <property type="entry name" value="Metallophos"/>
    <property type="match status" value="1"/>
</dbReference>
<evidence type="ECO:0000256" key="2">
    <source>
        <dbReference type="ARBA" id="ARBA00022525"/>
    </source>
</evidence>
<dbReference type="InterPro" id="IPR019931">
    <property type="entry name" value="LPXTG_anchor"/>
</dbReference>
<evidence type="ECO:0000256" key="1">
    <source>
        <dbReference type="ARBA" id="ARBA00022512"/>
    </source>
</evidence>
<feature type="domain" description="Gram-positive cocci surface proteins LPxTG" evidence="8">
    <location>
        <begin position="773"/>
        <end position="806"/>
    </location>
</feature>
<keyword evidence="6" id="KW-1133">Transmembrane helix</keyword>
<keyword evidence="1" id="KW-0134">Cell wall</keyword>
<dbReference type="Gene3D" id="3.60.21.10">
    <property type="match status" value="1"/>
</dbReference>
<evidence type="ECO:0000256" key="3">
    <source>
        <dbReference type="ARBA" id="ARBA00022729"/>
    </source>
</evidence>
<dbReference type="InterPro" id="IPR059177">
    <property type="entry name" value="GH29D-like_dom"/>
</dbReference>
<feature type="compositionally biased region" description="Pro residues" evidence="5">
    <location>
        <begin position="734"/>
        <end position="756"/>
    </location>
</feature>
<keyword evidence="4" id="KW-0572">Peptidoglycan-anchor</keyword>
<keyword evidence="3 7" id="KW-0732">Signal</keyword>
<proteinExistence type="predicted"/>
<evidence type="ECO:0000256" key="7">
    <source>
        <dbReference type="SAM" id="SignalP"/>
    </source>
</evidence>
<keyword evidence="6" id="KW-0472">Membrane</keyword>
<evidence type="ECO:0000259" key="8">
    <source>
        <dbReference type="PROSITE" id="PS50847"/>
    </source>
</evidence>
<dbReference type="SUPFAM" id="SSF56300">
    <property type="entry name" value="Metallo-dependent phosphatases"/>
    <property type="match status" value="1"/>
</dbReference>
<dbReference type="PROSITE" id="PS50847">
    <property type="entry name" value="GRAM_POS_ANCHORING"/>
    <property type="match status" value="1"/>
</dbReference>
<evidence type="ECO:0000313" key="9">
    <source>
        <dbReference type="EMBL" id="GAA1775816.1"/>
    </source>
</evidence>
<keyword evidence="6" id="KW-0812">Transmembrane</keyword>
<dbReference type="PANTHER" id="PTHR43143">
    <property type="entry name" value="METALLOPHOSPHOESTERASE, CALCINEURIN SUPERFAMILY"/>
    <property type="match status" value="1"/>
</dbReference>
<evidence type="ECO:0000256" key="4">
    <source>
        <dbReference type="ARBA" id="ARBA00023088"/>
    </source>
</evidence>
<protein>
    <recommendedName>
        <fullName evidence="8">Gram-positive cocci surface proteins LPxTG domain-containing protein</fullName>
    </recommendedName>
</protein>
<sequence length="806" mass="84487">MRSRWGTTLALGGAILLAAGAATAGTGAVAWAAPETAAAGPAVSLETGRYTGAQSVTLTAAPGAEIRYTLDGTMPTRASTAYSGPIRIERSANLTAIAFTPTTASAPTIRGYLIKTAEQPLAQFAVMSDIHLSSDSPALVKKWEGYFDTLKRIAPHPDAIVSNGDQINDNNHDTAADHRFPRAMLEQNLARTGMTDTDVLVTFGNHDDYVDRMAAQYPKDWFPQLDGKGYYETKLGGFPAFVVNTESWTSAQATWLYGRLSTLSKDPATQGQPIFVFGHRPIPNTVWDGAQTSNPGLKTNLDDFPQVVFFSGHSHLNITDERSIHQDTFTSVNEGSMSYEEIDSMYQAFGAGLAKEHTIPTAQSVLVEVYGDRVEVDRINYAADAGRTYDDAGKWGFQQNPPFRSTGTLAGPTWVIGRGATPAEIKSKFVYTKANRNASAPSWGAEQPTVRQTATGPVLRLPQAADDQFVNDYSLALKDVAAGTTVNLVGANDRLAADYVFTPRPAALDIPLAVRGGGKTNQPVTPSPLVAGREYEATLVAYDSYRNASAPRTFRFVAGALDRAALDAAIPKAQELIGTASRVLGDETPAQAADFGFAIADPAAARDRISQLTAQIDAAGAPEGANAAAREAAGPATQDEVDAAAAQIVEGTSALRQLVATVDRAPLTAALDAAKPVVARAKDDTRAVADRLRAAQRSAAGVSDRLNVPQPGIDAAAHELDAAVEAYRAAGTPTPKPTPKPTEQPTPKPTTGPSTPPSTGTGTGSGTDEGDGLAKTGAESLLPAAGAALALAAAGGGLLLRRRRNA</sequence>
<feature type="chain" id="PRO_5046923079" description="Gram-positive cocci surface proteins LPxTG domain-containing protein" evidence="7">
    <location>
        <begin position="25"/>
        <end position="806"/>
    </location>
</feature>
<accession>A0ABN2L5C5</accession>
<feature type="region of interest" description="Disordered" evidence="5">
    <location>
        <begin position="730"/>
        <end position="778"/>
    </location>
</feature>
<dbReference type="PANTHER" id="PTHR43143:SF1">
    <property type="entry name" value="SERINE_THREONINE-PROTEIN PHOSPHATASE CPPED1"/>
    <property type="match status" value="1"/>
</dbReference>
<dbReference type="EMBL" id="BAAAOB010000001">
    <property type="protein sequence ID" value="GAA1775816.1"/>
    <property type="molecule type" value="Genomic_DNA"/>
</dbReference>
<feature type="transmembrane region" description="Helical" evidence="6">
    <location>
        <begin position="781"/>
        <end position="800"/>
    </location>
</feature>
<keyword evidence="10" id="KW-1185">Reference proteome</keyword>
<name>A0ABN2L5C5_9MICO</name>
<comment type="caution">
    <text evidence="9">The sequence shown here is derived from an EMBL/GenBank/DDBJ whole genome shotgun (WGS) entry which is preliminary data.</text>
</comment>